<proteinExistence type="predicted"/>
<keyword evidence="2" id="KW-0472">Membrane</keyword>
<evidence type="ECO:0000313" key="3">
    <source>
        <dbReference type="EMBL" id="KAK3577968.1"/>
    </source>
</evidence>
<keyword evidence="2" id="KW-1133">Transmembrane helix</keyword>
<accession>A0AAE0RR58</accession>
<feature type="transmembrane region" description="Helical" evidence="2">
    <location>
        <begin position="6"/>
        <end position="27"/>
    </location>
</feature>
<keyword evidence="4" id="KW-1185">Reference proteome</keyword>
<reference evidence="3" key="3">
    <citation type="submission" date="2023-05" db="EMBL/GenBank/DDBJ databases">
        <authorList>
            <person name="Smith C.H."/>
        </authorList>
    </citation>
    <scope>NUCLEOTIDE SEQUENCE</scope>
    <source>
        <strain evidence="3">CHS0354</strain>
        <tissue evidence="3">Mantle</tissue>
    </source>
</reference>
<reference evidence="3" key="2">
    <citation type="journal article" date="2021" name="Genome Biol. Evol.">
        <title>Developing a high-quality reference genome for a parasitic bivalve with doubly uniparental inheritance (Bivalvia: Unionida).</title>
        <authorList>
            <person name="Smith C.H."/>
        </authorList>
    </citation>
    <scope>NUCLEOTIDE SEQUENCE</scope>
    <source>
        <strain evidence="3">CHS0354</strain>
        <tissue evidence="3">Mantle</tissue>
    </source>
</reference>
<evidence type="ECO:0000313" key="4">
    <source>
        <dbReference type="Proteomes" id="UP001195483"/>
    </source>
</evidence>
<evidence type="ECO:0000256" key="1">
    <source>
        <dbReference type="SAM" id="MobiDB-lite"/>
    </source>
</evidence>
<dbReference type="Proteomes" id="UP001195483">
    <property type="component" value="Unassembled WGS sequence"/>
</dbReference>
<gene>
    <name evidence="3" type="ORF">CHS0354_020808</name>
</gene>
<organism evidence="3 4">
    <name type="scientific">Potamilus streckersoni</name>
    <dbReference type="NCBI Taxonomy" id="2493646"/>
    <lineage>
        <taxon>Eukaryota</taxon>
        <taxon>Metazoa</taxon>
        <taxon>Spiralia</taxon>
        <taxon>Lophotrochozoa</taxon>
        <taxon>Mollusca</taxon>
        <taxon>Bivalvia</taxon>
        <taxon>Autobranchia</taxon>
        <taxon>Heteroconchia</taxon>
        <taxon>Palaeoheterodonta</taxon>
        <taxon>Unionida</taxon>
        <taxon>Unionoidea</taxon>
        <taxon>Unionidae</taxon>
        <taxon>Ambleminae</taxon>
        <taxon>Lampsilini</taxon>
        <taxon>Potamilus</taxon>
    </lineage>
</organism>
<reference evidence="3" key="1">
    <citation type="journal article" date="2021" name="Genome Biol. Evol.">
        <title>A High-Quality Reference Genome for a Parasitic Bivalve with Doubly Uniparental Inheritance (Bivalvia: Unionida).</title>
        <authorList>
            <person name="Smith C.H."/>
        </authorList>
    </citation>
    <scope>NUCLEOTIDE SEQUENCE</scope>
    <source>
        <strain evidence="3">CHS0354</strain>
    </source>
</reference>
<comment type="caution">
    <text evidence="3">The sequence shown here is derived from an EMBL/GenBank/DDBJ whole genome shotgun (WGS) entry which is preliminary data.</text>
</comment>
<feature type="compositionally biased region" description="Basic and acidic residues" evidence="1">
    <location>
        <begin position="111"/>
        <end position="148"/>
    </location>
</feature>
<feature type="region of interest" description="Disordered" evidence="1">
    <location>
        <begin position="111"/>
        <end position="160"/>
    </location>
</feature>
<name>A0AAE0RR58_9BIVA</name>
<dbReference type="EMBL" id="JAEAOA010001267">
    <property type="protein sequence ID" value="KAK3577968.1"/>
    <property type="molecule type" value="Genomic_DNA"/>
</dbReference>
<feature type="compositionally biased region" description="Basic and acidic residues" evidence="1">
    <location>
        <begin position="64"/>
        <end position="78"/>
    </location>
</feature>
<evidence type="ECO:0000256" key="2">
    <source>
        <dbReference type="SAM" id="Phobius"/>
    </source>
</evidence>
<dbReference type="AlphaFoldDB" id="A0AAE0RR58"/>
<feature type="non-terminal residue" evidence="3">
    <location>
        <position position="160"/>
    </location>
</feature>
<keyword evidence="2" id="KW-0812">Transmembrane</keyword>
<sequence length="160" mass="18440">FRTILVAVSASLGSICFLLLIVTCRVCRRNQSRKHPELRPLSTHMNDYEMEEKKGAYQMPRAQVSKEDDRPFKIDDKQNTFNIPRPQVSNRDERLYAEIEGGNELNVLDERSSKADKLERAPLTKSIKEANEGAENRSFLHEEAERRRSLNPGKSGVDYF</sequence>
<feature type="region of interest" description="Disordered" evidence="1">
    <location>
        <begin position="55"/>
        <end position="87"/>
    </location>
</feature>
<protein>
    <submittedName>
        <fullName evidence="3">Uncharacterized protein</fullName>
    </submittedName>
</protein>